<name>A0AAE0AZY5_9ROSI</name>
<evidence type="ECO:0000313" key="2">
    <source>
        <dbReference type="EMBL" id="KAK3226910.1"/>
    </source>
</evidence>
<comment type="caution">
    <text evidence="2">The sequence shown here is derived from an EMBL/GenBank/DDBJ whole genome shotgun (WGS) entry which is preliminary data.</text>
</comment>
<feature type="domain" description="DUF8040" evidence="1">
    <location>
        <begin position="2"/>
        <end position="84"/>
    </location>
</feature>
<gene>
    <name evidence="2" type="ORF">Dsin_006772</name>
</gene>
<sequence length="111" mass="13088">MEVLQGNESRCYNMFRMDKHVFIMLYDLENIYKLKGSRNINSVEILGMFLYILGQGIGNKNAQERFQRSGETVSRYFDMMLDILYETAKVMIKLLDPEFRSTPQEILSDSR</sequence>
<evidence type="ECO:0000259" key="1">
    <source>
        <dbReference type="Pfam" id="PF26138"/>
    </source>
</evidence>
<accession>A0AAE0AZY5</accession>
<keyword evidence="3" id="KW-1185">Reference proteome</keyword>
<reference evidence="2" key="1">
    <citation type="journal article" date="2023" name="Plant J.">
        <title>Genome sequences and population genomics provide insights into the demographic history, inbreeding, and mutation load of two 'living fossil' tree species of Dipteronia.</title>
        <authorList>
            <person name="Feng Y."/>
            <person name="Comes H.P."/>
            <person name="Chen J."/>
            <person name="Zhu S."/>
            <person name="Lu R."/>
            <person name="Zhang X."/>
            <person name="Li P."/>
            <person name="Qiu J."/>
            <person name="Olsen K.M."/>
            <person name="Qiu Y."/>
        </authorList>
    </citation>
    <scope>NUCLEOTIDE SEQUENCE</scope>
    <source>
        <strain evidence="2">NBL</strain>
    </source>
</reference>
<organism evidence="2 3">
    <name type="scientific">Dipteronia sinensis</name>
    <dbReference type="NCBI Taxonomy" id="43782"/>
    <lineage>
        <taxon>Eukaryota</taxon>
        <taxon>Viridiplantae</taxon>
        <taxon>Streptophyta</taxon>
        <taxon>Embryophyta</taxon>
        <taxon>Tracheophyta</taxon>
        <taxon>Spermatophyta</taxon>
        <taxon>Magnoliopsida</taxon>
        <taxon>eudicotyledons</taxon>
        <taxon>Gunneridae</taxon>
        <taxon>Pentapetalae</taxon>
        <taxon>rosids</taxon>
        <taxon>malvids</taxon>
        <taxon>Sapindales</taxon>
        <taxon>Sapindaceae</taxon>
        <taxon>Hippocastanoideae</taxon>
        <taxon>Acereae</taxon>
        <taxon>Dipteronia</taxon>
    </lineage>
</organism>
<dbReference type="EMBL" id="JANJYJ010000002">
    <property type="protein sequence ID" value="KAK3226910.1"/>
    <property type="molecule type" value="Genomic_DNA"/>
</dbReference>
<protein>
    <recommendedName>
        <fullName evidence="1">DUF8040 domain-containing protein</fullName>
    </recommendedName>
</protein>
<evidence type="ECO:0000313" key="3">
    <source>
        <dbReference type="Proteomes" id="UP001281410"/>
    </source>
</evidence>
<dbReference type="Pfam" id="PF26138">
    <property type="entry name" value="DUF8040"/>
    <property type="match status" value="1"/>
</dbReference>
<dbReference type="InterPro" id="IPR058353">
    <property type="entry name" value="DUF8040"/>
</dbReference>
<dbReference type="AlphaFoldDB" id="A0AAE0AZY5"/>
<proteinExistence type="predicted"/>
<dbReference type="Proteomes" id="UP001281410">
    <property type="component" value="Unassembled WGS sequence"/>
</dbReference>